<evidence type="ECO:0000256" key="1">
    <source>
        <dbReference type="ARBA" id="ARBA00001936"/>
    </source>
</evidence>
<evidence type="ECO:0000256" key="4">
    <source>
        <dbReference type="ARBA" id="ARBA00010441"/>
    </source>
</evidence>
<dbReference type="PROSITE" id="PS00379">
    <property type="entry name" value="CDP_ALCOHOL_P_TRANSF"/>
    <property type="match status" value="1"/>
</dbReference>
<dbReference type="InterPro" id="IPR048254">
    <property type="entry name" value="CDP_ALCOHOL_P_TRANSF_CS"/>
</dbReference>
<evidence type="ECO:0000256" key="7">
    <source>
        <dbReference type="ARBA" id="ARBA00022679"/>
    </source>
</evidence>
<comment type="subcellular location">
    <subcellularLocation>
        <location evidence="3">Membrane</location>
        <topology evidence="3">Multi-pass membrane protein</topology>
    </subcellularLocation>
</comment>
<evidence type="ECO:0000256" key="6">
    <source>
        <dbReference type="ARBA" id="ARBA00022516"/>
    </source>
</evidence>
<evidence type="ECO:0000256" key="5">
    <source>
        <dbReference type="ARBA" id="ARBA00013212"/>
    </source>
</evidence>
<evidence type="ECO:0000256" key="13">
    <source>
        <dbReference type="ARBA" id="ARBA00023136"/>
    </source>
</evidence>
<dbReference type="Pfam" id="PF01066">
    <property type="entry name" value="CDP-OH_P_transf"/>
    <property type="match status" value="1"/>
</dbReference>
<evidence type="ECO:0000256" key="16">
    <source>
        <dbReference type="PIRNR" id="PIRNR000848"/>
    </source>
</evidence>
<dbReference type="PIRSF" id="PIRSF000848">
    <property type="entry name" value="CDP_diag_ino_3_P"/>
    <property type="match status" value="1"/>
</dbReference>
<accession>A0A7S0FLF3</accession>
<keyword evidence="11 18" id="KW-1133">Transmembrane helix</keyword>
<evidence type="ECO:0000256" key="8">
    <source>
        <dbReference type="ARBA" id="ARBA00022692"/>
    </source>
</evidence>
<protein>
    <recommendedName>
        <fullName evidence="5 16">CDP-diacylglycerol--inositol 3-phosphatidyltransferase</fullName>
        <ecNumber evidence="5 16">2.7.8.11</ecNumber>
    </recommendedName>
</protein>
<dbReference type="GO" id="GO:0016020">
    <property type="term" value="C:membrane"/>
    <property type="evidence" value="ECO:0007669"/>
    <property type="project" value="UniProtKB-SubCell"/>
</dbReference>
<feature type="transmembrane region" description="Helical" evidence="18">
    <location>
        <begin position="104"/>
        <end position="125"/>
    </location>
</feature>
<proteinExistence type="inferred from homology"/>
<gene>
    <name evidence="19" type="ORF">MPOL1434_LOCUS4527</name>
</gene>
<name>A0A7S0FLF3_9STRA</name>
<dbReference type="GO" id="GO:0003881">
    <property type="term" value="F:CDP-diacylglycerol-inositol 3-phosphatidyltransferase activity"/>
    <property type="evidence" value="ECO:0007669"/>
    <property type="project" value="UniProtKB-UniRule"/>
</dbReference>
<dbReference type="AlphaFoldDB" id="A0A7S0FLF3"/>
<evidence type="ECO:0000256" key="17">
    <source>
        <dbReference type="RuleBase" id="RU003750"/>
    </source>
</evidence>
<evidence type="ECO:0000313" key="19">
    <source>
        <dbReference type="EMBL" id="CAD8367633.1"/>
    </source>
</evidence>
<organism evidence="19">
    <name type="scientific">Minutocellus polymorphus</name>
    <dbReference type="NCBI Taxonomy" id="265543"/>
    <lineage>
        <taxon>Eukaryota</taxon>
        <taxon>Sar</taxon>
        <taxon>Stramenopiles</taxon>
        <taxon>Ochrophyta</taxon>
        <taxon>Bacillariophyta</taxon>
        <taxon>Mediophyceae</taxon>
        <taxon>Cymatosirophycidae</taxon>
        <taxon>Cymatosirales</taxon>
        <taxon>Cymatosiraceae</taxon>
        <taxon>Minutocellus</taxon>
    </lineage>
</organism>
<keyword evidence="6 16" id="KW-0444">Lipid biosynthesis</keyword>
<dbReference type="Gene3D" id="1.20.120.1760">
    <property type="match status" value="1"/>
</dbReference>
<evidence type="ECO:0000256" key="12">
    <source>
        <dbReference type="ARBA" id="ARBA00023098"/>
    </source>
</evidence>
<keyword evidence="15 16" id="KW-1208">Phospholipid metabolism</keyword>
<evidence type="ECO:0000256" key="10">
    <source>
        <dbReference type="ARBA" id="ARBA00022842"/>
    </source>
</evidence>
<keyword evidence="14 16" id="KW-0594">Phospholipid biosynthesis</keyword>
<comment type="cofactor">
    <cofactor evidence="2">
        <name>Mg(2+)</name>
        <dbReference type="ChEBI" id="CHEBI:18420"/>
    </cofactor>
</comment>
<dbReference type="PANTHER" id="PTHR15362:SF4">
    <property type="entry name" value="CDP-DIACYLGLYCEROL--INOSITOL 3-PHOSPHATIDYLTRANSFERASE"/>
    <property type="match status" value="1"/>
</dbReference>
<keyword evidence="8 18" id="KW-0812">Transmembrane</keyword>
<reference evidence="19" key="1">
    <citation type="submission" date="2021-01" db="EMBL/GenBank/DDBJ databases">
        <authorList>
            <person name="Corre E."/>
            <person name="Pelletier E."/>
            <person name="Niang G."/>
            <person name="Scheremetjew M."/>
            <person name="Finn R."/>
            <person name="Kale V."/>
            <person name="Holt S."/>
            <person name="Cochrane G."/>
            <person name="Meng A."/>
            <person name="Brown T."/>
            <person name="Cohen L."/>
        </authorList>
    </citation>
    <scope>NUCLEOTIDE SEQUENCE</scope>
    <source>
        <strain evidence="19">CCMP3303</strain>
    </source>
</reference>
<feature type="transmembrane region" description="Helical" evidence="18">
    <location>
        <begin position="163"/>
        <end position="185"/>
    </location>
</feature>
<dbReference type="InterPro" id="IPR043130">
    <property type="entry name" value="CDP-OH_PTrfase_TM_dom"/>
</dbReference>
<dbReference type="InterPro" id="IPR000462">
    <property type="entry name" value="CDP-OH_P_trans"/>
</dbReference>
<dbReference type="GO" id="GO:0046872">
    <property type="term" value="F:metal ion binding"/>
    <property type="evidence" value="ECO:0007669"/>
    <property type="project" value="UniProtKB-KW"/>
</dbReference>
<evidence type="ECO:0000256" key="14">
    <source>
        <dbReference type="ARBA" id="ARBA00023209"/>
    </source>
</evidence>
<evidence type="ECO:0000256" key="18">
    <source>
        <dbReference type="SAM" id="Phobius"/>
    </source>
</evidence>
<keyword evidence="7 16" id="KW-0808">Transferase</keyword>
<dbReference type="EMBL" id="HBEJ01007665">
    <property type="protein sequence ID" value="CAD8367633.1"/>
    <property type="molecule type" value="Transcribed_RNA"/>
</dbReference>
<dbReference type="GO" id="GO:0006661">
    <property type="term" value="P:phosphatidylinositol biosynthetic process"/>
    <property type="evidence" value="ECO:0007669"/>
    <property type="project" value="TreeGrafter"/>
</dbReference>
<comment type="cofactor">
    <cofactor evidence="1">
        <name>Mn(2+)</name>
        <dbReference type="ChEBI" id="CHEBI:29035"/>
    </cofactor>
</comment>
<dbReference type="PANTHER" id="PTHR15362">
    <property type="entry name" value="PHOSPHATIDYLINOSITOL SYNTHASE"/>
    <property type="match status" value="1"/>
</dbReference>
<dbReference type="InterPro" id="IPR014387">
    <property type="entry name" value="CDP_diag_ino_3_P_euk"/>
</dbReference>
<evidence type="ECO:0000256" key="15">
    <source>
        <dbReference type="ARBA" id="ARBA00023264"/>
    </source>
</evidence>
<dbReference type="EC" id="2.7.8.11" evidence="5 16"/>
<comment type="similarity">
    <text evidence="4 16 17">Belongs to the CDP-alcohol phosphatidyltransferase class-I family.</text>
</comment>
<keyword evidence="12 16" id="KW-0443">Lipid metabolism</keyword>
<feature type="transmembrane region" description="Helical" evidence="18">
    <location>
        <begin position="17"/>
        <end position="41"/>
    </location>
</feature>
<comment type="catalytic activity">
    <reaction evidence="16">
        <text>a CDP-1,2-diacyl-sn-glycerol + myo-inositol = a 1,2-diacyl-sn-glycero-3-phospho-(1D-myo-inositol) + CMP + H(+)</text>
        <dbReference type="Rhea" id="RHEA:11580"/>
        <dbReference type="ChEBI" id="CHEBI:15378"/>
        <dbReference type="ChEBI" id="CHEBI:17268"/>
        <dbReference type="ChEBI" id="CHEBI:57880"/>
        <dbReference type="ChEBI" id="CHEBI:58332"/>
        <dbReference type="ChEBI" id="CHEBI:60377"/>
        <dbReference type="EC" id="2.7.8.11"/>
    </reaction>
</comment>
<keyword evidence="10" id="KW-0460">Magnesium</keyword>
<keyword evidence="13 16" id="KW-0472">Membrane</keyword>
<evidence type="ECO:0000256" key="2">
    <source>
        <dbReference type="ARBA" id="ARBA00001946"/>
    </source>
</evidence>
<evidence type="ECO:0000256" key="3">
    <source>
        <dbReference type="ARBA" id="ARBA00004141"/>
    </source>
</evidence>
<keyword evidence="9" id="KW-0479">Metal-binding</keyword>
<sequence length="238" mass="26715">MEFAPPQQNMATTARDVLLYVPNLIGYGRVVLTLVSFLLMIFHPNRWFLALWLYITSFVGDLFDGLAARKFDQCSTYGGLLDMVTDRCATAGLLFILAGEYDAALVGSTFVAGLYRLTFLMLILLDISSHWCQMYSTASLQQHHKSDGGNEGRFFLVRWYYHYYYFFGYCCVGAEFTYVALYGLAHVTEDDAFLKALGDGLLLFCAPACAVKQLVNVVQLASACHAVASYDAKQRKDR</sequence>
<dbReference type="GO" id="GO:0005794">
    <property type="term" value="C:Golgi apparatus"/>
    <property type="evidence" value="ECO:0007669"/>
    <property type="project" value="TreeGrafter"/>
</dbReference>
<evidence type="ECO:0000256" key="9">
    <source>
        <dbReference type="ARBA" id="ARBA00022723"/>
    </source>
</evidence>
<evidence type="ECO:0000256" key="11">
    <source>
        <dbReference type="ARBA" id="ARBA00022989"/>
    </source>
</evidence>